<comment type="caution">
    <text evidence="1">The sequence shown here is derived from an EMBL/GenBank/DDBJ whole genome shotgun (WGS) entry which is preliminary data.</text>
</comment>
<evidence type="ECO:0000313" key="1">
    <source>
        <dbReference type="EMBL" id="KUG24519.1"/>
    </source>
</evidence>
<dbReference type="AlphaFoldDB" id="A0A0W8FUF7"/>
<name>A0A0W8FUF7_9ZZZZ</name>
<reference evidence="1" key="1">
    <citation type="journal article" date="2015" name="Proc. Natl. Acad. Sci. U.S.A.">
        <title>Networks of energetic and metabolic interactions define dynamics in microbial communities.</title>
        <authorList>
            <person name="Embree M."/>
            <person name="Liu J.K."/>
            <person name="Al-Bassam M.M."/>
            <person name="Zengler K."/>
        </authorList>
    </citation>
    <scope>NUCLEOTIDE SEQUENCE</scope>
</reference>
<organism evidence="1">
    <name type="scientific">hydrocarbon metagenome</name>
    <dbReference type="NCBI Taxonomy" id="938273"/>
    <lineage>
        <taxon>unclassified sequences</taxon>
        <taxon>metagenomes</taxon>
        <taxon>ecological metagenomes</taxon>
    </lineage>
</organism>
<proteinExistence type="predicted"/>
<protein>
    <recommendedName>
        <fullName evidence="2">Outer membrane protein</fullName>
    </recommendedName>
</protein>
<dbReference type="EMBL" id="LNQE01000844">
    <property type="protein sequence ID" value="KUG24519.1"/>
    <property type="molecule type" value="Genomic_DNA"/>
</dbReference>
<sequence length="260" mass="28688">MKKKLLAIIGTLILFAIFFTPSVFALGFGAHAEYWIPTFKGDLRVDKDGTVGTEIDIKNDLGVSNENFPGVEAFFSMGNHEIRLSYSFVSLSGATNIGKTIVFDGDTYNVNAYVESDLKTSMFDLEYQYKFLNLENILAGFSLGLIGKVKYFDGEVRMRSTTPGSVYDNQEDFHVPIPMIGLGVNVGILADILEARAKITGMGYSGSFFYDAMVDLSLTPVPFFNIHGGYRAMSLKIDDVSDIYAKMDFYGPYAGLAISF</sequence>
<gene>
    <name evidence="1" type="ORF">ASZ90_005631</name>
</gene>
<evidence type="ECO:0008006" key="2">
    <source>
        <dbReference type="Google" id="ProtNLM"/>
    </source>
</evidence>
<accession>A0A0W8FUF7</accession>